<dbReference type="EMBL" id="BJHY01000001">
    <property type="protein sequence ID" value="GDY70901.1"/>
    <property type="molecule type" value="Genomic_DNA"/>
</dbReference>
<accession>A0A4D4MFW3</accession>
<dbReference type="AlphaFoldDB" id="A0A4D4MFW3"/>
<organism evidence="1 2">
    <name type="scientific">Streptomyces avermitilis</name>
    <dbReference type="NCBI Taxonomy" id="33903"/>
    <lineage>
        <taxon>Bacteria</taxon>
        <taxon>Bacillati</taxon>
        <taxon>Actinomycetota</taxon>
        <taxon>Actinomycetes</taxon>
        <taxon>Kitasatosporales</taxon>
        <taxon>Streptomycetaceae</taxon>
        <taxon>Streptomyces</taxon>
    </lineage>
</organism>
<sequence>MKTEEAADAPADGLCPLAGEELAEARGEVPAEGELLCRESPLSVPWAEHPASRVPAASSVTQLPRIPWALPVTQSPQHRSCHSTGRT</sequence>
<evidence type="ECO:0000313" key="1">
    <source>
        <dbReference type="EMBL" id="GDY70901.1"/>
    </source>
</evidence>
<evidence type="ECO:0000313" key="2">
    <source>
        <dbReference type="Proteomes" id="UP000299211"/>
    </source>
</evidence>
<comment type="caution">
    <text evidence="1">The sequence shown here is derived from an EMBL/GenBank/DDBJ whole genome shotgun (WGS) entry which is preliminary data.</text>
</comment>
<reference evidence="1 2" key="1">
    <citation type="submission" date="2019-04" db="EMBL/GenBank/DDBJ databases">
        <title>Draft genome sequences of Streptomyces avermitilis ATCC 31267.</title>
        <authorList>
            <person name="Komaki H."/>
            <person name="Tamura T."/>
            <person name="Hosoyama A."/>
        </authorList>
    </citation>
    <scope>NUCLEOTIDE SEQUENCE [LARGE SCALE GENOMIC DNA]</scope>
    <source>
        <strain evidence="1 2">ATCC 31267</strain>
    </source>
</reference>
<proteinExistence type="predicted"/>
<gene>
    <name evidence="1" type="ORF">SAV31267_003860</name>
</gene>
<protein>
    <submittedName>
        <fullName evidence="1">Uncharacterized protein</fullName>
    </submittedName>
</protein>
<dbReference type="Proteomes" id="UP000299211">
    <property type="component" value="Unassembled WGS sequence"/>
</dbReference>
<name>A0A4D4MFW3_STRAX</name>